<evidence type="ECO:0000256" key="4">
    <source>
        <dbReference type="ARBA" id="ARBA00022989"/>
    </source>
</evidence>
<keyword evidence="9" id="KW-1185">Reference proteome</keyword>
<comment type="subcellular location">
    <subcellularLocation>
        <location evidence="1">Cell membrane</location>
        <topology evidence="1">Multi-pass membrane protein</topology>
    </subcellularLocation>
</comment>
<dbReference type="EMBL" id="JAVDQF010000001">
    <property type="protein sequence ID" value="MDR6267812.1"/>
    <property type="molecule type" value="Genomic_DNA"/>
</dbReference>
<evidence type="ECO:0000256" key="6">
    <source>
        <dbReference type="SAM" id="MobiDB-lite"/>
    </source>
</evidence>
<feature type="transmembrane region" description="Helical" evidence="7">
    <location>
        <begin position="176"/>
        <end position="195"/>
    </location>
</feature>
<organism evidence="8 9">
    <name type="scientific">Arthrobacter russicus</name>
    <dbReference type="NCBI Taxonomy" id="172040"/>
    <lineage>
        <taxon>Bacteria</taxon>
        <taxon>Bacillati</taxon>
        <taxon>Actinomycetota</taxon>
        <taxon>Actinomycetes</taxon>
        <taxon>Micrococcales</taxon>
        <taxon>Micrococcaceae</taxon>
        <taxon>Arthrobacter</taxon>
    </lineage>
</organism>
<evidence type="ECO:0000256" key="3">
    <source>
        <dbReference type="ARBA" id="ARBA00022692"/>
    </source>
</evidence>
<feature type="region of interest" description="Disordered" evidence="6">
    <location>
        <begin position="659"/>
        <end position="683"/>
    </location>
</feature>
<evidence type="ECO:0000256" key="7">
    <source>
        <dbReference type="SAM" id="Phobius"/>
    </source>
</evidence>
<keyword evidence="3 7" id="KW-0812">Transmembrane</keyword>
<gene>
    <name evidence="8" type="ORF">JOE69_000050</name>
</gene>
<keyword evidence="4 7" id="KW-1133">Transmembrane helix</keyword>
<feature type="transmembrane region" description="Helical" evidence="7">
    <location>
        <begin position="207"/>
        <end position="231"/>
    </location>
</feature>
<evidence type="ECO:0000313" key="9">
    <source>
        <dbReference type="Proteomes" id="UP001185069"/>
    </source>
</evidence>
<keyword evidence="5 7" id="KW-0472">Membrane</keyword>
<dbReference type="Proteomes" id="UP001185069">
    <property type="component" value="Unassembled WGS sequence"/>
</dbReference>
<comment type="caution">
    <text evidence="8">The sequence shown here is derived from an EMBL/GenBank/DDBJ whole genome shotgun (WGS) entry which is preliminary data.</text>
</comment>
<sequence>MNALPNDRTGLPRPKIRPHPALPAGVAGALVLLALLLPLLQGEEFYASLNRGYPGVFTAVATSVLRTVAWLGAVATLAQLGLLCFFGGPGYAAGDSGRAAARRAAGFAVVWGLSSLLLIGFIAADNNGVPLNWVVSSSFMVFLDTTQAAQAWVFAALCAAVIVPALLLWQTWVSRFVSLVLLCSAVLLTVLVGQVSVGADHDFASDAAGFAVPAALLWLSSLLGVYWFLAAGGKLSAQGFRRFHVMSWICAGVALVGYAAVAYQGLAGNAPTDSSYGTIFLVALLAAAGSALLAWSNARQFNRAMAEQAKVPAGYRWRLTALLGLGAVFLGALLALQRTIPPRYLLVQSTQENFLGFSIDGARSFIGWLLPGRANVLFSSIAIIAVLLYLLGVRTLRNRGDVWSKGRTISWLLGWLAVYYFTSSVWAERSPGSFGLHMMGHMGLNMLAPVLLVLGGPVTLALRALRPAKPGAPSGPREWINALMHSKISLFLTNPLLVFAIFVGSYYALYFSPLFELGMRYHWAHQAMNLHFIISGYLFYWIVIGIDRAPRPMPYIGKLGFTLAAMPFHAFFAVAVMSSTTIIGENFYRSLQPDWNTDFKADQYLGGGVAWAAGELPLIVVVIALLTQWSRSDQREAKRKDRRGDQGLDDSLDNYNDMLAALSDRNRPQPEQPNRDAARQGEQ</sequence>
<feature type="transmembrane region" description="Helical" evidence="7">
    <location>
        <begin position="275"/>
        <end position="296"/>
    </location>
</feature>
<evidence type="ECO:0000256" key="2">
    <source>
        <dbReference type="ARBA" id="ARBA00022475"/>
    </source>
</evidence>
<reference evidence="8 9" key="1">
    <citation type="submission" date="2023-07" db="EMBL/GenBank/DDBJ databases">
        <title>Sequencing the genomes of 1000 actinobacteria strains.</title>
        <authorList>
            <person name="Klenk H.-P."/>
        </authorList>
    </citation>
    <scope>NUCLEOTIDE SEQUENCE [LARGE SCALE GENOMIC DNA]</scope>
    <source>
        <strain evidence="8 9">DSM 14555</strain>
    </source>
</reference>
<feature type="transmembrane region" description="Helical" evidence="7">
    <location>
        <begin position="317"/>
        <end position="336"/>
    </location>
</feature>
<proteinExistence type="predicted"/>
<evidence type="ECO:0000256" key="1">
    <source>
        <dbReference type="ARBA" id="ARBA00004651"/>
    </source>
</evidence>
<feature type="transmembrane region" description="Helical" evidence="7">
    <location>
        <begin position="376"/>
        <end position="396"/>
    </location>
</feature>
<evidence type="ECO:0000313" key="8">
    <source>
        <dbReference type="EMBL" id="MDR6267812.1"/>
    </source>
</evidence>
<feature type="compositionally biased region" description="Basic and acidic residues" evidence="6">
    <location>
        <begin position="634"/>
        <end position="646"/>
    </location>
</feature>
<name>A0ABU1J8U2_9MICC</name>
<protein>
    <submittedName>
        <fullName evidence="8">Copper resistance protein D</fullName>
    </submittedName>
</protein>
<dbReference type="Pfam" id="PF09678">
    <property type="entry name" value="Caa3_CtaG"/>
    <property type="match status" value="1"/>
</dbReference>
<feature type="transmembrane region" description="Helical" evidence="7">
    <location>
        <begin position="68"/>
        <end position="92"/>
    </location>
</feature>
<feature type="compositionally biased region" description="Basic and acidic residues" evidence="6">
    <location>
        <begin position="664"/>
        <end position="683"/>
    </location>
</feature>
<evidence type="ECO:0000256" key="5">
    <source>
        <dbReference type="ARBA" id="ARBA00023136"/>
    </source>
</evidence>
<dbReference type="InterPro" id="IPR019108">
    <property type="entry name" value="Caa3_assmbl_CtaG-rel"/>
</dbReference>
<feature type="transmembrane region" description="Helical" evidence="7">
    <location>
        <begin position="149"/>
        <end position="169"/>
    </location>
</feature>
<dbReference type="RefSeq" id="WP_309795057.1">
    <property type="nucleotide sequence ID" value="NZ_BAAAHY010000006.1"/>
</dbReference>
<feature type="transmembrane region" description="Helical" evidence="7">
    <location>
        <begin position="408"/>
        <end position="426"/>
    </location>
</feature>
<accession>A0ABU1J8U2</accession>
<feature type="region of interest" description="Disordered" evidence="6">
    <location>
        <begin position="634"/>
        <end position="653"/>
    </location>
</feature>
<feature type="transmembrane region" description="Helical" evidence="7">
    <location>
        <begin position="104"/>
        <end position="124"/>
    </location>
</feature>
<keyword evidence="2" id="KW-1003">Cell membrane</keyword>
<feature type="transmembrane region" description="Helical" evidence="7">
    <location>
        <begin position="559"/>
        <end position="584"/>
    </location>
</feature>
<feature type="transmembrane region" description="Helical" evidence="7">
    <location>
        <begin position="486"/>
        <end position="508"/>
    </location>
</feature>
<feature type="transmembrane region" description="Helical" evidence="7">
    <location>
        <begin position="604"/>
        <end position="626"/>
    </location>
</feature>
<feature type="transmembrane region" description="Helical" evidence="7">
    <location>
        <begin position="446"/>
        <end position="465"/>
    </location>
</feature>
<feature type="transmembrane region" description="Helical" evidence="7">
    <location>
        <begin position="243"/>
        <end position="263"/>
    </location>
</feature>
<feature type="transmembrane region" description="Helical" evidence="7">
    <location>
        <begin position="21"/>
        <end position="40"/>
    </location>
</feature>
<feature type="transmembrane region" description="Helical" evidence="7">
    <location>
        <begin position="528"/>
        <end position="547"/>
    </location>
</feature>